<sequence>MITLLQTLYLTRQHLTLKIRAARESLLPWLMFLFPYVRPMFFLYFSSL</sequence>
<keyword evidence="1" id="KW-1133">Transmembrane helix</keyword>
<accession>A0A2P2Q292</accession>
<feature type="transmembrane region" description="Helical" evidence="1">
    <location>
        <begin position="26"/>
        <end position="45"/>
    </location>
</feature>
<dbReference type="AlphaFoldDB" id="A0A2P2Q292"/>
<keyword evidence="1" id="KW-0472">Membrane</keyword>
<evidence type="ECO:0000313" key="2">
    <source>
        <dbReference type="EMBL" id="MBX61106.1"/>
    </source>
</evidence>
<protein>
    <submittedName>
        <fullName evidence="2">Uncharacterized protein</fullName>
    </submittedName>
</protein>
<organism evidence="2">
    <name type="scientific">Rhizophora mucronata</name>
    <name type="common">Asiatic mangrove</name>
    <dbReference type="NCBI Taxonomy" id="61149"/>
    <lineage>
        <taxon>Eukaryota</taxon>
        <taxon>Viridiplantae</taxon>
        <taxon>Streptophyta</taxon>
        <taxon>Embryophyta</taxon>
        <taxon>Tracheophyta</taxon>
        <taxon>Spermatophyta</taxon>
        <taxon>Magnoliopsida</taxon>
        <taxon>eudicotyledons</taxon>
        <taxon>Gunneridae</taxon>
        <taxon>Pentapetalae</taxon>
        <taxon>rosids</taxon>
        <taxon>fabids</taxon>
        <taxon>Malpighiales</taxon>
        <taxon>Rhizophoraceae</taxon>
        <taxon>Rhizophora</taxon>
    </lineage>
</organism>
<reference evidence="2" key="1">
    <citation type="submission" date="2018-02" db="EMBL/GenBank/DDBJ databases">
        <title>Rhizophora mucronata_Transcriptome.</title>
        <authorList>
            <person name="Meera S.P."/>
            <person name="Sreeshan A."/>
            <person name="Augustine A."/>
        </authorList>
    </citation>
    <scope>NUCLEOTIDE SEQUENCE</scope>
    <source>
        <tissue evidence="2">Leaf</tissue>
    </source>
</reference>
<dbReference type="EMBL" id="GGEC01080622">
    <property type="protein sequence ID" value="MBX61106.1"/>
    <property type="molecule type" value="Transcribed_RNA"/>
</dbReference>
<name>A0A2P2Q292_RHIMU</name>
<evidence type="ECO:0000256" key="1">
    <source>
        <dbReference type="SAM" id="Phobius"/>
    </source>
</evidence>
<proteinExistence type="predicted"/>
<keyword evidence="1" id="KW-0812">Transmembrane</keyword>